<protein>
    <submittedName>
        <fullName evidence="2">Uncharacterized protein</fullName>
    </submittedName>
</protein>
<dbReference type="RefSeq" id="WP_146360155.1">
    <property type="nucleotide sequence ID" value="NZ_VOBR01000043.1"/>
</dbReference>
<keyword evidence="1" id="KW-0732">Signal</keyword>
<proteinExistence type="predicted"/>
<feature type="chain" id="PRO_5021989992" evidence="1">
    <location>
        <begin position="25"/>
        <end position="154"/>
    </location>
</feature>
<sequence length="154" mass="16763">MFKVVAAVCAAAALSLAVSPAAQASEPSPVAIQLTPRDGLRVDEDGTWIADQDDFYFRVSTSDAGDENLDELTLFVSIPDEIELFTISAEWECWDVDGGVECHNPRLMVPGESWPDLLIYARVHDEMDAPDSIDVYATTGEYGPAHEGVPFQTV</sequence>
<gene>
    <name evidence="2" type="ORF">FKR81_39600</name>
</gene>
<keyword evidence="3" id="KW-1185">Reference proteome</keyword>
<organism evidence="2 3">
    <name type="scientific">Lentzea tibetensis</name>
    <dbReference type="NCBI Taxonomy" id="2591470"/>
    <lineage>
        <taxon>Bacteria</taxon>
        <taxon>Bacillati</taxon>
        <taxon>Actinomycetota</taxon>
        <taxon>Actinomycetes</taxon>
        <taxon>Pseudonocardiales</taxon>
        <taxon>Pseudonocardiaceae</taxon>
        <taxon>Lentzea</taxon>
    </lineage>
</organism>
<accession>A0A563EGA4</accession>
<reference evidence="2 3" key="1">
    <citation type="submission" date="2019-07" db="EMBL/GenBank/DDBJ databases">
        <title>Lentzea xizangensis sp. nov., isolated from Qinghai-Tibetan Plateau Soils.</title>
        <authorList>
            <person name="Huang J."/>
        </authorList>
    </citation>
    <scope>NUCLEOTIDE SEQUENCE [LARGE SCALE GENOMIC DNA]</scope>
    <source>
        <strain evidence="2 3">FXJ1.1311</strain>
    </source>
</reference>
<name>A0A563EGA4_9PSEU</name>
<feature type="signal peptide" evidence="1">
    <location>
        <begin position="1"/>
        <end position="24"/>
    </location>
</feature>
<evidence type="ECO:0000313" key="3">
    <source>
        <dbReference type="Proteomes" id="UP000316639"/>
    </source>
</evidence>
<dbReference type="AlphaFoldDB" id="A0A563EGA4"/>
<dbReference type="OrthoDB" id="3683301at2"/>
<comment type="caution">
    <text evidence="2">The sequence shown here is derived from an EMBL/GenBank/DDBJ whole genome shotgun (WGS) entry which is preliminary data.</text>
</comment>
<dbReference type="Proteomes" id="UP000316639">
    <property type="component" value="Unassembled WGS sequence"/>
</dbReference>
<evidence type="ECO:0000256" key="1">
    <source>
        <dbReference type="SAM" id="SignalP"/>
    </source>
</evidence>
<evidence type="ECO:0000313" key="2">
    <source>
        <dbReference type="EMBL" id="TWP45190.1"/>
    </source>
</evidence>
<dbReference type="EMBL" id="VOBR01000043">
    <property type="protein sequence ID" value="TWP45190.1"/>
    <property type="molecule type" value="Genomic_DNA"/>
</dbReference>